<keyword evidence="3" id="KW-0479">Metal-binding</keyword>
<evidence type="ECO:0000256" key="5">
    <source>
        <dbReference type="ARBA" id="ARBA00023014"/>
    </source>
</evidence>
<dbReference type="RefSeq" id="WP_087012615.1">
    <property type="nucleotide sequence ID" value="NZ_FUUY01000005.1"/>
</dbReference>
<dbReference type="PANTHER" id="PTHR43273">
    <property type="entry name" value="ANAEROBIC SULFATASE-MATURATING ENZYME HOMOLOG ASLB-RELATED"/>
    <property type="match status" value="1"/>
</dbReference>
<gene>
    <name evidence="7" type="ORF">ACNJC6_01822</name>
</gene>
<evidence type="ECO:0000256" key="2">
    <source>
        <dbReference type="ARBA" id="ARBA00022691"/>
    </source>
</evidence>
<dbReference type="GO" id="GO:0051536">
    <property type="term" value="F:iron-sulfur cluster binding"/>
    <property type="evidence" value="ECO:0007669"/>
    <property type="project" value="UniProtKB-KW"/>
</dbReference>
<dbReference type="EMBL" id="FUUY01000005">
    <property type="protein sequence ID" value="SJX22190.1"/>
    <property type="molecule type" value="Genomic_DNA"/>
</dbReference>
<evidence type="ECO:0000256" key="1">
    <source>
        <dbReference type="ARBA" id="ARBA00001966"/>
    </source>
</evidence>
<dbReference type="InterPro" id="IPR007197">
    <property type="entry name" value="rSAM"/>
</dbReference>
<dbReference type="InterPro" id="IPR024023">
    <property type="entry name" value="rSAM_paired_HxsB"/>
</dbReference>
<dbReference type="PROSITE" id="PS51918">
    <property type="entry name" value="RADICAL_SAM"/>
    <property type="match status" value="1"/>
</dbReference>
<evidence type="ECO:0000313" key="7">
    <source>
        <dbReference type="EMBL" id="SJX22190.1"/>
    </source>
</evidence>
<dbReference type="Pfam" id="PF04055">
    <property type="entry name" value="Radical_SAM"/>
    <property type="match status" value="1"/>
</dbReference>
<reference evidence="7 8" key="1">
    <citation type="submission" date="2017-02" db="EMBL/GenBank/DDBJ databases">
        <authorList>
            <person name="Peterson S.W."/>
        </authorList>
    </citation>
    <scope>NUCLEOTIDE SEQUENCE [LARGE SCALE GENOMIC DNA]</scope>
    <source>
        <strain evidence="7">C6</strain>
    </source>
</reference>
<evidence type="ECO:0000313" key="8">
    <source>
        <dbReference type="Proteomes" id="UP000196240"/>
    </source>
</evidence>
<keyword evidence="4" id="KW-0408">Iron</keyword>
<dbReference type="Gene3D" id="3.20.20.70">
    <property type="entry name" value="Aldolase class I"/>
    <property type="match status" value="1"/>
</dbReference>
<evidence type="ECO:0000259" key="6">
    <source>
        <dbReference type="PROSITE" id="PS51918"/>
    </source>
</evidence>
<proteinExistence type="predicted"/>
<dbReference type="NCBIfam" id="TIGR03978">
    <property type="entry name" value="rSAM_paired_1"/>
    <property type="match status" value="1"/>
</dbReference>
<keyword evidence="2" id="KW-0949">S-adenosyl-L-methionine</keyword>
<dbReference type="SFLD" id="SFLDG01067">
    <property type="entry name" value="SPASM/twitch_domain_containing"/>
    <property type="match status" value="1"/>
</dbReference>
<dbReference type="InterPro" id="IPR013785">
    <property type="entry name" value="Aldolase_TIM"/>
</dbReference>
<protein>
    <submittedName>
        <fullName evidence="7">Radical SAM superfamily protein</fullName>
    </submittedName>
</protein>
<sequence>MIFKNVELMPFNFKRMADDNYLITSVTGDFEFISQDNLKKIIAKDESLDLDLYLKLKSKFFLMSQNAIGSKRALASRLHAKKSTILEGTSLHIIVVTIQCMHSCSYCQVSRQQAGDEFTISRKDLFLACDTIFESTSDTLTVEFQGGDPLIKYDLVKLAIEYITEKNKEHNRSIRFVVTTTLHQLTSEMCLFFKEHQVVLSTSIDGLADLHNKNRPIVNRDAYERTIKGLELARQELGQDSVSALMTTTRKSLNYPNEIVDAYVQLGFKDIFIRGLSDYGFAKKNSKRLAPTHAEFLDFYEKALERVIHWNDRGYELIEVHSAILLNKILSPFDQGYIDLQSPSGAGLGCIVYNYDGYVYPSDESRMLKETGDTYLRLGKIGEPLAQLLSSDLQRNIITSSLNFNDPSCSQCAYLPYCGPDPISAYNEFKTMTPPTHLTSHCKRYMGLFDLIFNKYQNSEKFRKLANHWAFSK</sequence>
<dbReference type="AlphaFoldDB" id="A0A1R7QD31"/>
<dbReference type="SFLD" id="SFLDG01386">
    <property type="entry name" value="main_SPASM_domain-containing"/>
    <property type="match status" value="1"/>
</dbReference>
<dbReference type="SFLD" id="SFLDG01384">
    <property type="entry name" value="thioether_bond_formation_requi"/>
    <property type="match status" value="1"/>
</dbReference>
<dbReference type="Proteomes" id="UP000196240">
    <property type="component" value="Unassembled WGS sequence"/>
</dbReference>
<feature type="domain" description="Radical SAM core" evidence="6">
    <location>
        <begin position="86"/>
        <end position="327"/>
    </location>
</feature>
<dbReference type="CDD" id="cd01335">
    <property type="entry name" value="Radical_SAM"/>
    <property type="match status" value="1"/>
</dbReference>
<dbReference type="SFLD" id="SFLDS00029">
    <property type="entry name" value="Radical_SAM"/>
    <property type="match status" value="1"/>
</dbReference>
<dbReference type="InterPro" id="IPR058240">
    <property type="entry name" value="rSAM_sf"/>
</dbReference>
<keyword evidence="5" id="KW-0411">Iron-sulfur</keyword>
<dbReference type="GO" id="GO:0046872">
    <property type="term" value="F:metal ion binding"/>
    <property type="evidence" value="ECO:0007669"/>
    <property type="project" value="UniProtKB-KW"/>
</dbReference>
<name>A0A1R7QD31_ACIJO</name>
<dbReference type="SUPFAM" id="SSF102114">
    <property type="entry name" value="Radical SAM enzymes"/>
    <property type="match status" value="1"/>
</dbReference>
<dbReference type="GO" id="GO:0016491">
    <property type="term" value="F:oxidoreductase activity"/>
    <property type="evidence" value="ECO:0007669"/>
    <property type="project" value="InterPro"/>
</dbReference>
<dbReference type="InterPro" id="IPR023867">
    <property type="entry name" value="Sulphatase_maturase_rSAM"/>
</dbReference>
<evidence type="ECO:0000256" key="3">
    <source>
        <dbReference type="ARBA" id="ARBA00022723"/>
    </source>
</evidence>
<evidence type="ECO:0000256" key="4">
    <source>
        <dbReference type="ARBA" id="ARBA00023004"/>
    </source>
</evidence>
<comment type="cofactor">
    <cofactor evidence="1">
        <name>[4Fe-4S] cluster</name>
        <dbReference type="ChEBI" id="CHEBI:49883"/>
    </cofactor>
</comment>
<accession>A0A1R7QD31</accession>
<dbReference type="PANTHER" id="PTHR43273:SF8">
    <property type="entry name" value="RADICAL SAM DOMAIN PROTEIN"/>
    <property type="match status" value="1"/>
</dbReference>
<organism evidence="7 8">
    <name type="scientific">Acinetobacter johnsonii</name>
    <dbReference type="NCBI Taxonomy" id="40214"/>
    <lineage>
        <taxon>Bacteria</taxon>
        <taxon>Pseudomonadati</taxon>
        <taxon>Pseudomonadota</taxon>
        <taxon>Gammaproteobacteria</taxon>
        <taxon>Moraxellales</taxon>
        <taxon>Moraxellaceae</taxon>
        <taxon>Acinetobacter</taxon>
    </lineage>
</organism>